<dbReference type="EMBL" id="NMUH01003178">
    <property type="protein sequence ID" value="MQM04228.1"/>
    <property type="molecule type" value="Genomic_DNA"/>
</dbReference>
<proteinExistence type="predicted"/>
<dbReference type="AlphaFoldDB" id="A0A843WBJ2"/>
<evidence type="ECO:0000313" key="1">
    <source>
        <dbReference type="EMBL" id="MQM04228.1"/>
    </source>
</evidence>
<accession>A0A843WBJ2</accession>
<keyword evidence="2" id="KW-1185">Reference proteome</keyword>
<organism evidence="1 2">
    <name type="scientific">Colocasia esculenta</name>
    <name type="common">Wild taro</name>
    <name type="synonym">Arum esculentum</name>
    <dbReference type="NCBI Taxonomy" id="4460"/>
    <lineage>
        <taxon>Eukaryota</taxon>
        <taxon>Viridiplantae</taxon>
        <taxon>Streptophyta</taxon>
        <taxon>Embryophyta</taxon>
        <taxon>Tracheophyta</taxon>
        <taxon>Spermatophyta</taxon>
        <taxon>Magnoliopsida</taxon>
        <taxon>Liliopsida</taxon>
        <taxon>Araceae</taxon>
        <taxon>Aroideae</taxon>
        <taxon>Colocasieae</taxon>
        <taxon>Colocasia</taxon>
    </lineage>
</organism>
<dbReference type="Proteomes" id="UP000652761">
    <property type="component" value="Unassembled WGS sequence"/>
</dbReference>
<protein>
    <submittedName>
        <fullName evidence="1">Uncharacterized protein</fullName>
    </submittedName>
</protein>
<evidence type="ECO:0000313" key="2">
    <source>
        <dbReference type="Proteomes" id="UP000652761"/>
    </source>
</evidence>
<name>A0A843WBJ2_COLES</name>
<comment type="caution">
    <text evidence="1">The sequence shown here is derived from an EMBL/GenBank/DDBJ whole genome shotgun (WGS) entry which is preliminary data.</text>
</comment>
<reference evidence="1" key="1">
    <citation type="submission" date="2017-07" db="EMBL/GenBank/DDBJ databases">
        <title>Taro Niue Genome Assembly and Annotation.</title>
        <authorList>
            <person name="Atibalentja N."/>
            <person name="Keating K."/>
            <person name="Fields C.J."/>
        </authorList>
    </citation>
    <scope>NUCLEOTIDE SEQUENCE</scope>
    <source>
        <strain evidence="1">Niue_2</strain>
        <tissue evidence="1">Leaf</tissue>
    </source>
</reference>
<gene>
    <name evidence="1" type="ORF">Taro_037023</name>
</gene>
<sequence length="155" mass="17151">MHHLIVGRVWCGRYNRHEGMKALLGFSWSEGTEKEACSVSQTCHSLAEPAVPCLVPGGMACCWMSDARKCCLCRRGFGTRRADPARKRGPLAEQAIRYPEAALGSCWYPNAGIDLGTLKAAHEKTWRHAEGPRLSVELGWAMMGLAHEVLGRRNM</sequence>